<keyword evidence="3" id="KW-1185">Reference proteome</keyword>
<evidence type="ECO:0000313" key="2">
    <source>
        <dbReference type="EMBL" id="GFS17007.1"/>
    </source>
</evidence>
<evidence type="ECO:0000313" key="3">
    <source>
        <dbReference type="Proteomes" id="UP000762676"/>
    </source>
</evidence>
<protein>
    <submittedName>
        <fullName evidence="2">Uncharacterized protein</fullName>
    </submittedName>
</protein>
<accession>A0AAV4J7T3</accession>
<comment type="caution">
    <text evidence="2">The sequence shown here is derived from an EMBL/GenBank/DDBJ whole genome shotgun (WGS) entry which is preliminary data.</text>
</comment>
<evidence type="ECO:0000256" key="1">
    <source>
        <dbReference type="SAM" id="Phobius"/>
    </source>
</evidence>
<sequence length="117" mass="11995">MVVGVVVVVVVVVLVLVVVLVVVVVKVVVVASAALLIVVVVKVVVVVVVVVVVQNKTSGTQRVDSTNVVKLVTFDPELRAVAEIGEGSRGLTAGRRLNCSSRGLVSLGVVSVVESCV</sequence>
<proteinExistence type="predicted"/>
<feature type="transmembrane region" description="Helical" evidence="1">
    <location>
        <begin position="5"/>
        <end position="25"/>
    </location>
</feature>
<keyword evidence="1" id="KW-0472">Membrane</keyword>
<gene>
    <name evidence="2" type="ORF">ElyMa_001486900</name>
</gene>
<keyword evidence="1" id="KW-1133">Transmembrane helix</keyword>
<dbReference type="Proteomes" id="UP000762676">
    <property type="component" value="Unassembled WGS sequence"/>
</dbReference>
<organism evidence="2 3">
    <name type="scientific">Elysia marginata</name>
    <dbReference type="NCBI Taxonomy" id="1093978"/>
    <lineage>
        <taxon>Eukaryota</taxon>
        <taxon>Metazoa</taxon>
        <taxon>Spiralia</taxon>
        <taxon>Lophotrochozoa</taxon>
        <taxon>Mollusca</taxon>
        <taxon>Gastropoda</taxon>
        <taxon>Heterobranchia</taxon>
        <taxon>Euthyneura</taxon>
        <taxon>Panpulmonata</taxon>
        <taxon>Sacoglossa</taxon>
        <taxon>Placobranchoidea</taxon>
        <taxon>Plakobranchidae</taxon>
        <taxon>Elysia</taxon>
    </lineage>
</organism>
<name>A0AAV4J7T3_9GAST</name>
<feature type="transmembrane region" description="Helical" evidence="1">
    <location>
        <begin position="31"/>
        <end position="53"/>
    </location>
</feature>
<dbReference type="EMBL" id="BMAT01002940">
    <property type="protein sequence ID" value="GFS17007.1"/>
    <property type="molecule type" value="Genomic_DNA"/>
</dbReference>
<reference evidence="2 3" key="1">
    <citation type="journal article" date="2021" name="Elife">
        <title>Chloroplast acquisition without the gene transfer in kleptoplastic sea slugs, Plakobranchus ocellatus.</title>
        <authorList>
            <person name="Maeda T."/>
            <person name="Takahashi S."/>
            <person name="Yoshida T."/>
            <person name="Shimamura S."/>
            <person name="Takaki Y."/>
            <person name="Nagai Y."/>
            <person name="Toyoda A."/>
            <person name="Suzuki Y."/>
            <person name="Arimoto A."/>
            <person name="Ishii H."/>
            <person name="Satoh N."/>
            <person name="Nishiyama T."/>
            <person name="Hasebe M."/>
            <person name="Maruyama T."/>
            <person name="Minagawa J."/>
            <person name="Obokata J."/>
            <person name="Shigenobu S."/>
        </authorList>
    </citation>
    <scope>NUCLEOTIDE SEQUENCE [LARGE SCALE GENOMIC DNA]</scope>
</reference>
<dbReference type="AlphaFoldDB" id="A0AAV4J7T3"/>
<keyword evidence="1" id="KW-0812">Transmembrane</keyword>